<evidence type="ECO:0000313" key="3">
    <source>
        <dbReference type="Proteomes" id="UP000028760"/>
    </source>
</evidence>
<reference evidence="3" key="1">
    <citation type="submission" date="2013-10" db="EMBL/GenBank/DDBJ databases">
        <authorList>
            <person name="Schartl M."/>
            <person name="Warren W."/>
        </authorList>
    </citation>
    <scope>NUCLEOTIDE SEQUENCE [LARGE SCALE GENOMIC DNA]</scope>
    <source>
        <strain evidence="3">female</strain>
    </source>
</reference>
<dbReference type="EMBL" id="AYCK01015715">
    <property type="status" value="NOT_ANNOTATED_CDS"/>
    <property type="molecule type" value="Genomic_DNA"/>
</dbReference>
<dbReference type="OMA" id="ATITEWE"/>
<dbReference type="Proteomes" id="UP000028760">
    <property type="component" value="Unassembled WGS sequence"/>
</dbReference>
<feature type="chain" id="PRO_5001921086" evidence="1">
    <location>
        <begin position="23"/>
        <end position="169"/>
    </location>
</feature>
<organism evidence="2 3">
    <name type="scientific">Poecilia formosa</name>
    <name type="common">Amazon molly</name>
    <name type="synonym">Limia formosa</name>
    <dbReference type="NCBI Taxonomy" id="48698"/>
    <lineage>
        <taxon>Eukaryota</taxon>
        <taxon>Metazoa</taxon>
        <taxon>Chordata</taxon>
        <taxon>Craniata</taxon>
        <taxon>Vertebrata</taxon>
        <taxon>Euteleostomi</taxon>
        <taxon>Actinopterygii</taxon>
        <taxon>Neopterygii</taxon>
        <taxon>Teleostei</taxon>
        <taxon>Neoteleostei</taxon>
        <taxon>Acanthomorphata</taxon>
        <taxon>Ovalentaria</taxon>
        <taxon>Atherinomorphae</taxon>
        <taxon>Cyprinodontiformes</taxon>
        <taxon>Poeciliidae</taxon>
        <taxon>Poeciliinae</taxon>
        <taxon>Poecilia</taxon>
    </lineage>
</organism>
<dbReference type="Ensembl" id="ENSPFOT00000026964.1">
    <property type="protein sequence ID" value="ENSPFOP00000027616.1"/>
    <property type="gene ID" value="ENSPFOG00000021861.1"/>
</dbReference>
<evidence type="ECO:0000256" key="1">
    <source>
        <dbReference type="SAM" id="SignalP"/>
    </source>
</evidence>
<accession>A0A096M875</accession>
<keyword evidence="1" id="KW-0732">Signal</keyword>
<dbReference type="InterPro" id="IPR036816">
    <property type="entry name" value="RNaseA-like_dom_sf"/>
</dbReference>
<reference evidence="2" key="3">
    <citation type="submission" date="2025-09" db="UniProtKB">
        <authorList>
            <consortium name="Ensembl"/>
        </authorList>
    </citation>
    <scope>IDENTIFICATION</scope>
</reference>
<dbReference type="AlphaFoldDB" id="A0A096M875"/>
<name>A0A096M875_POEFO</name>
<proteinExistence type="predicted"/>
<dbReference type="GeneTree" id="ENSGT01120000273035"/>
<feature type="signal peptide" evidence="1">
    <location>
        <begin position="1"/>
        <end position="22"/>
    </location>
</feature>
<keyword evidence="3" id="KW-1185">Reference proteome</keyword>
<protein>
    <submittedName>
        <fullName evidence="2">Uncharacterized protein</fullName>
    </submittedName>
</protein>
<evidence type="ECO:0000313" key="2">
    <source>
        <dbReference type="Ensembl" id="ENSPFOP00000027616.1"/>
    </source>
</evidence>
<reference evidence="2" key="2">
    <citation type="submission" date="2025-08" db="UniProtKB">
        <authorList>
            <consortium name="Ensembl"/>
        </authorList>
    </citation>
    <scope>IDENTIFICATION</scope>
</reference>
<dbReference type="Gene3D" id="3.10.130.10">
    <property type="entry name" value="Ribonuclease A-like domain"/>
    <property type="match status" value="1"/>
</dbReference>
<sequence length="169" mass="19119">KMNAVLVITVLGLAVGVNPALGLSPCQRTASNNAFNRFVRKHVLQAAFDTNSKTRWESYLRNLNLCDRPRQSFVSRGDQQQFVEICNGNGKRQNGNLCTSTRSVQLYDLRVRQTLQGCIVTNLRHVRRYVTVACDKVNNICLPVHFDSSQTNRPSRRVFDSTICGLWFG</sequence>